<evidence type="ECO:0000313" key="3">
    <source>
        <dbReference type="Proteomes" id="UP000076580"/>
    </source>
</evidence>
<feature type="domain" description="Retrovirus-related Pol polyprotein from transposon TNT 1-94-like beta-barrel" evidence="1">
    <location>
        <begin position="238"/>
        <end position="319"/>
    </location>
</feature>
<dbReference type="Proteomes" id="UP000076580">
    <property type="component" value="Chromosome 01"/>
</dbReference>
<proteinExistence type="predicted"/>
<reference evidence="2 3" key="1">
    <citation type="journal article" date="2016" name="Sci. Rep.">
        <title>Insights into Adaptations to a Near-Obligate Nematode Endoparasitic Lifestyle from the Finished Genome of Drechmeria coniospora.</title>
        <authorList>
            <person name="Zhang L."/>
            <person name="Zhou Z."/>
            <person name="Guo Q."/>
            <person name="Fokkens L."/>
            <person name="Miskei M."/>
            <person name="Pocsi I."/>
            <person name="Zhang W."/>
            <person name="Chen M."/>
            <person name="Wang L."/>
            <person name="Sun Y."/>
            <person name="Donzelli B.G."/>
            <person name="Gibson D.M."/>
            <person name="Nelson D.R."/>
            <person name="Luo J.G."/>
            <person name="Rep M."/>
            <person name="Liu H."/>
            <person name="Yang S."/>
            <person name="Wang J."/>
            <person name="Krasnoff S.B."/>
            <person name="Xu Y."/>
            <person name="Molnar I."/>
            <person name="Lin M."/>
        </authorList>
    </citation>
    <scope>NUCLEOTIDE SEQUENCE [LARGE SCALE GENOMIC DNA]</scope>
    <source>
        <strain evidence="2 3">ARSEF 6962</strain>
    </source>
</reference>
<sequence>MSTSSANSKANVVLQTSEDWDRWFGSYQRIAKQNEIWHYVNPDGAVILSPPKETTYKDEVAKINEATLIKLKEEGKEDQFVPIEYLSSRAKERYQLERSEYNSAIRRYCTYREACMELGKWIEETVNPDLLNNLNDIVEVFEIVSKVRERLGIIPHIQENQIRTNNTMRLGIPECYQKREAAYIDAVAFDTPDIQGTFGITQPDTEYTVLDGLPEIQSAFTMMPKAHPLTHSTLFGNCATTHVVNSKDLLEEQVPSEDSDEILVGNTVVQVMCRGKRIMKGLLNGPDGPKTRDLILKDVAFVPGFYTNLISGNKLQSRGVWYCGIDDTLRFGTLQQNQVVLTLSRHYGLVVAEFKTLDSCFKLPYAPLYCSRP</sequence>
<dbReference type="InParanoid" id="A0A151GVP2"/>
<dbReference type="AlphaFoldDB" id="A0A151GVP2"/>
<evidence type="ECO:0000313" key="2">
    <source>
        <dbReference type="EMBL" id="KYK61092.1"/>
    </source>
</evidence>
<dbReference type="InterPro" id="IPR054722">
    <property type="entry name" value="PolX-like_BBD"/>
</dbReference>
<evidence type="ECO:0000259" key="1">
    <source>
        <dbReference type="Pfam" id="PF22936"/>
    </source>
</evidence>
<dbReference type="Pfam" id="PF22936">
    <property type="entry name" value="Pol_BBD"/>
    <property type="match status" value="1"/>
</dbReference>
<name>A0A151GVP2_DRECN</name>
<comment type="caution">
    <text evidence="2">The sequence shown here is derived from an EMBL/GenBank/DDBJ whole genome shotgun (WGS) entry which is preliminary data.</text>
</comment>
<keyword evidence="3" id="KW-1185">Reference proteome</keyword>
<dbReference type="RefSeq" id="XP_040660444.1">
    <property type="nucleotide sequence ID" value="XM_040799561.1"/>
</dbReference>
<accession>A0A151GVP2</accession>
<dbReference type="EMBL" id="LAYC01000001">
    <property type="protein sequence ID" value="KYK61092.1"/>
    <property type="molecule type" value="Genomic_DNA"/>
</dbReference>
<gene>
    <name evidence="2" type="ORF">DCS_02233</name>
</gene>
<protein>
    <recommendedName>
        <fullName evidence="1">Retrovirus-related Pol polyprotein from transposon TNT 1-94-like beta-barrel domain-containing protein</fullName>
    </recommendedName>
</protein>
<organism evidence="2 3">
    <name type="scientific">Drechmeria coniospora</name>
    <name type="common">Nematophagous fungus</name>
    <name type="synonym">Meria coniospora</name>
    <dbReference type="NCBI Taxonomy" id="98403"/>
    <lineage>
        <taxon>Eukaryota</taxon>
        <taxon>Fungi</taxon>
        <taxon>Dikarya</taxon>
        <taxon>Ascomycota</taxon>
        <taxon>Pezizomycotina</taxon>
        <taxon>Sordariomycetes</taxon>
        <taxon>Hypocreomycetidae</taxon>
        <taxon>Hypocreales</taxon>
        <taxon>Ophiocordycipitaceae</taxon>
        <taxon>Drechmeria</taxon>
    </lineage>
</organism>
<dbReference type="GeneID" id="63714876"/>